<keyword evidence="1" id="KW-0106">Calcium</keyword>
<protein>
    <submittedName>
        <fullName evidence="4">Calmodulin-like protein 5</fullName>
    </submittedName>
</protein>
<reference evidence="4" key="1">
    <citation type="submission" date="2025-08" db="UniProtKB">
        <authorList>
            <consortium name="RefSeq"/>
        </authorList>
    </citation>
    <scope>IDENTIFICATION</scope>
    <source>
        <strain evidence="4">OHB3-1</strain>
    </source>
</reference>
<dbReference type="Pfam" id="PF13202">
    <property type="entry name" value="EF-hand_5"/>
    <property type="match status" value="1"/>
</dbReference>
<organism evidence="3 4">
    <name type="scientific">Momordica charantia</name>
    <name type="common">Bitter gourd</name>
    <name type="synonym">Balsam pear</name>
    <dbReference type="NCBI Taxonomy" id="3673"/>
    <lineage>
        <taxon>Eukaryota</taxon>
        <taxon>Viridiplantae</taxon>
        <taxon>Streptophyta</taxon>
        <taxon>Embryophyta</taxon>
        <taxon>Tracheophyta</taxon>
        <taxon>Spermatophyta</taxon>
        <taxon>Magnoliopsida</taxon>
        <taxon>eudicotyledons</taxon>
        <taxon>Gunneridae</taxon>
        <taxon>Pentapetalae</taxon>
        <taxon>rosids</taxon>
        <taxon>fabids</taxon>
        <taxon>Cucurbitales</taxon>
        <taxon>Cucurbitaceae</taxon>
        <taxon>Momordiceae</taxon>
        <taxon>Momordica</taxon>
    </lineage>
</organism>
<gene>
    <name evidence="4" type="primary">LOC111014054</name>
</gene>
<dbReference type="AlphaFoldDB" id="A0A6J1CS20"/>
<evidence type="ECO:0000259" key="2">
    <source>
        <dbReference type="PROSITE" id="PS50222"/>
    </source>
</evidence>
<accession>A0A6J1CS20</accession>
<feature type="domain" description="EF-hand" evidence="2">
    <location>
        <begin position="14"/>
        <end position="49"/>
    </location>
</feature>
<sequence length="90" mass="9899">MTHKCVKKKPSIKLLREEVKAIFRAHDINGDGHLSIKELSRAFGSLGALLPLYRAVCGILAADADGDGLITDEELEKVVDYAVKCKYDII</sequence>
<dbReference type="Proteomes" id="UP000504603">
    <property type="component" value="Unplaced"/>
</dbReference>
<evidence type="ECO:0000313" key="3">
    <source>
        <dbReference type="Proteomes" id="UP000504603"/>
    </source>
</evidence>
<dbReference type="OrthoDB" id="26525at2759"/>
<evidence type="ECO:0000313" key="4">
    <source>
        <dbReference type="RefSeq" id="XP_022144349.1"/>
    </source>
</evidence>
<dbReference type="Pfam" id="PF13405">
    <property type="entry name" value="EF-hand_6"/>
    <property type="match status" value="1"/>
</dbReference>
<dbReference type="InterPro" id="IPR018247">
    <property type="entry name" value="EF_Hand_1_Ca_BS"/>
</dbReference>
<dbReference type="RefSeq" id="XP_022144349.1">
    <property type="nucleotide sequence ID" value="XM_022288657.1"/>
</dbReference>
<proteinExistence type="predicted"/>
<dbReference type="GO" id="GO:0005509">
    <property type="term" value="F:calcium ion binding"/>
    <property type="evidence" value="ECO:0007669"/>
    <property type="project" value="InterPro"/>
</dbReference>
<dbReference type="SUPFAM" id="SSF47473">
    <property type="entry name" value="EF-hand"/>
    <property type="match status" value="1"/>
</dbReference>
<dbReference type="SMART" id="SM00054">
    <property type="entry name" value="EFh"/>
    <property type="match status" value="1"/>
</dbReference>
<name>A0A6J1CS20_MOMCH</name>
<dbReference type="PROSITE" id="PS50222">
    <property type="entry name" value="EF_HAND_2"/>
    <property type="match status" value="1"/>
</dbReference>
<evidence type="ECO:0000256" key="1">
    <source>
        <dbReference type="ARBA" id="ARBA00022837"/>
    </source>
</evidence>
<dbReference type="PROSITE" id="PS00018">
    <property type="entry name" value="EF_HAND_1"/>
    <property type="match status" value="2"/>
</dbReference>
<dbReference type="Gene3D" id="1.10.238.10">
    <property type="entry name" value="EF-hand"/>
    <property type="match status" value="1"/>
</dbReference>
<keyword evidence="3" id="KW-1185">Reference proteome</keyword>
<dbReference type="CDD" id="cd00051">
    <property type="entry name" value="EFh"/>
    <property type="match status" value="1"/>
</dbReference>
<dbReference type="GeneID" id="111014054"/>
<dbReference type="KEGG" id="mcha:111014054"/>
<dbReference type="InterPro" id="IPR011992">
    <property type="entry name" value="EF-hand-dom_pair"/>
</dbReference>
<dbReference type="InterPro" id="IPR002048">
    <property type="entry name" value="EF_hand_dom"/>
</dbReference>